<sequence>MPLFYSYLRVFVFLGCTLAGIQVPVFVDQYGKSLESHLAESRIALNEFQDDADRFFAGSLENLIAHYRSNADQVFNEGGRSIQSIYDRHLMLQRNVRQFQSNPWSAYSQVLLTPVPDVRQEVWKNYSYAIQLKPAAIAFGLVAGLIFTLGIELLLKLLLKTPGLLNKRLQSNPKP</sequence>
<keyword evidence="3" id="KW-1185">Reference proteome</keyword>
<gene>
    <name evidence="2" type="ORF">SAMN05216210_1553</name>
</gene>
<evidence type="ECO:0008006" key="4">
    <source>
        <dbReference type="Google" id="ProtNLM"/>
    </source>
</evidence>
<dbReference type="InterPro" id="IPR022584">
    <property type="entry name" value="DUF2937"/>
</dbReference>
<dbReference type="Proteomes" id="UP000243924">
    <property type="component" value="Chromosome I"/>
</dbReference>
<evidence type="ECO:0000256" key="1">
    <source>
        <dbReference type="SAM" id="Phobius"/>
    </source>
</evidence>
<proteinExistence type="predicted"/>
<keyword evidence="1" id="KW-0472">Membrane</keyword>
<organism evidence="2 3">
    <name type="scientific">Halopseudomonas salegens</name>
    <dbReference type="NCBI Taxonomy" id="1434072"/>
    <lineage>
        <taxon>Bacteria</taxon>
        <taxon>Pseudomonadati</taxon>
        <taxon>Pseudomonadota</taxon>
        <taxon>Gammaproteobacteria</taxon>
        <taxon>Pseudomonadales</taxon>
        <taxon>Pseudomonadaceae</taxon>
        <taxon>Halopseudomonas</taxon>
    </lineage>
</organism>
<keyword evidence="1" id="KW-1133">Transmembrane helix</keyword>
<feature type="transmembrane region" description="Helical" evidence="1">
    <location>
        <begin position="7"/>
        <end position="27"/>
    </location>
</feature>
<dbReference type="EMBL" id="LT629787">
    <property type="protein sequence ID" value="SDU06632.1"/>
    <property type="molecule type" value="Genomic_DNA"/>
</dbReference>
<dbReference type="RefSeq" id="WP_092385724.1">
    <property type="nucleotide sequence ID" value="NZ_LT629787.1"/>
</dbReference>
<evidence type="ECO:0000313" key="3">
    <source>
        <dbReference type="Proteomes" id="UP000243924"/>
    </source>
</evidence>
<reference evidence="3" key="1">
    <citation type="submission" date="2016-10" db="EMBL/GenBank/DDBJ databases">
        <authorList>
            <person name="Varghese N."/>
            <person name="Submissions S."/>
        </authorList>
    </citation>
    <scope>NUCLEOTIDE SEQUENCE [LARGE SCALE GENOMIC DNA]</scope>
    <source>
        <strain evidence="3">CECT 8338</strain>
    </source>
</reference>
<dbReference type="AlphaFoldDB" id="A0A1H2FH40"/>
<dbReference type="InterPro" id="IPR016917">
    <property type="entry name" value="UCP029393"/>
</dbReference>
<accession>A0A1H2FH40</accession>
<name>A0A1H2FH40_9GAMM</name>
<keyword evidence="1" id="KW-0812">Transmembrane</keyword>
<dbReference type="PIRSF" id="PIRSF029393">
    <property type="entry name" value="UCP029393"/>
    <property type="match status" value="1"/>
</dbReference>
<dbReference type="OrthoDB" id="7021410at2"/>
<feature type="transmembrane region" description="Helical" evidence="1">
    <location>
        <begin position="135"/>
        <end position="159"/>
    </location>
</feature>
<evidence type="ECO:0000313" key="2">
    <source>
        <dbReference type="EMBL" id="SDU06632.1"/>
    </source>
</evidence>
<protein>
    <recommendedName>
        <fullName evidence="4">DUF2937 family protein</fullName>
    </recommendedName>
</protein>
<dbReference type="Pfam" id="PF11157">
    <property type="entry name" value="DUF2937"/>
    <property type="match status" value="1"/>
</dbReference>
<dbReference type="STRING" id="1434072.SAMN05216210_1553"/>